<dbReference type="Proteomes" id="UP001229421">
    <property type="component" value="Unassembled WGS sequence"/>
</dbReference>
<dbReference type="GO" id="GO:0003677">
    <property type="term" value="F:DNA binding"/>
    <property type="evidence" value="ECO:0007669"/>
    <property type="project" value="UniProtKB-UniRule"/>
</dbReference>
<reference evidence="7" key="1">
    <citation type="journal article" date="2023" name="bioRxiv">
        <title>Improved chromosome-level genome assembly for marigold (Tagetes erecta).</title>
        <authorList>
            <person name="Jiang F."/>
            <person name="Yuan L."/>
            <person name="Wang S."/>
            <person name="Wang H."/>
            <person name="Xu D."/>
            <person name="Wang A."/>
            <person name="Fan W."/>
        </authorList>
    </citation>
    <scope>NUCLEOTIDE SEQUENCE</scope>
    <source>
        <strain evidence="7">WSJ</strain>
        <tissue evidence="7">Leaf</tissue>
    </source>
</reference>
<dbReference type="PANTHER" id="PTHR46777">
    <property type="entry name" value="WUSCHEL-RELATED HOMEOBOX 13"/>
    <property type="match status" value="1"/>
</dbReference>
<dbReference type="SUPFAM" id="SSF46689">
    <property type="entry name" value="Homeodomain-like"/>
    <property type="match status" value="1"/>
</dbReference>
<evidence type="ECO:0000313" key="7">
    <source>
        <dbReference type="EMBL" id="KAK1439246.1"/>
    </source>
</evidence>
<feature type="region of interest" description="Disordered" evidence="4">
    <location>
        <begin position="154"/>
        <end position="173"/>
    </location>
</feature>
<keyword evidence="5" id="KW-0472">Membrane</keyword>
<dbReference type="PROSITE" id="PS51257">
    <property type="entry name" value="PROKAR_LIPOPROTEIN"/>
    <property type="match status" value="1"/>
</dbReference>
<evidence type="ECO:0000256" key="4">
    <source>
        <dbReference type="SAM" id="MobiDB-lite"/>
    </source>
</evidence>
<dbReference type="PANTHER" id="PTHR46777:SF5">
    <property type="entry name" value="WUSCHEL-RELATED HOMEOBOX 13"/>
    <property type="match status" value="1"/>
</dbReference>
<evidence type="ECO:0000259" key="6">
    <source>
        <dbReference type="PROSITE" id="PS50071"/>
    </source>
</evidence>
<feature type="domain" description="Homeobox" evidence="6">
    <location>
        <begin position="119"/>
        <end position="156"/>
    </location>
</feature>
<dbReference type="GO" id="GO:0003700">
    <property type="term" value="F:DNA-binding transcription factor activity"/>
    <property type="evidence" value="ECO:0007669"/>
    <property type="project" value="InterPro"/>
</dbReference>
<proteinExistence type="predicted"/>
<dbReference type="InterPro" id="IPR009057">
    <property type="entry name" value="Homeodomain-like_sf"/>
</dbReference>
<dbReference type="EMBL" id="JAUHHV010000001">
    <property type="protein sequence ID" value="KAK1439246.1"/>
    <property type="molecule type" value="Genomic_DNA"/>
</dbReference>
<organism evidence="7 8">
    <name type="scientific">Tagetes erecta</name>
    <name type="common">African marigold</name>
    <dbReference type="NCBI Taxonomy" id="13708"/>
    <lineage>
        <taxon>Eukaryota</taxon>
        <taxon>Viridiplantae</taxon>
        <taxon>Streptophyta</taxon>
        <taxon>Embryophyta</taxon>
        <taxon>Tracheophyta</taxon>
        <taxon>Spermatophyta</taxon>
        <taxon>Magnoliopsida</taxon>
        <taxon>eudicotyledons</taxon>
        <taxon>Gunneridae</taxon>
        <taxon>Pentapetalae</taxon>
        <taxon>asterids</taxon>
        <taxon>campanulids</taxon>
        <taxon>Asterales</taxon>
        <taxon>Asteraceae</taxon>
        <taxon>Asteroideae</taxon>
        <taxon>Heliantheae alliance</taxon>
        <taxon>Tageteae</taxon>
        <taxon>Tagetes</taxon>
    </lineage>
</organism>
<dbReference type="InterPro" id="IPR044559">
    <property type="entry name" value="WOX13-like"/>
</dbReference>
<accession>A0AAD8PB79</accession>
<protein>
    <recommendedName>
        <fullName evidence="6">Homeobox domain-containing protein</fullName>
    </recommendedName>
</protein>
<keyword evidence="5" id="KW-0812">Transmembrane</keyword>
<dbReference type="InterPro" id="IPR001356">
    <property type="entry name" value="HD"/>
</dbReference>
<evidence type="ECO:0000256" key="2">
    <source>
        <dbReference type="PROSITE-ProRule" id="PRU00108"/>
    </source>
</evidence>
<feature type="DNA-binding region" description="Homeobox" evidence="2">
    <location>
        <begin position="121"/>
        <end position="157"/>
    </location>
</feature>
<comment type="caution">
    <text evidence="7">The sequence shown here is derived from an EMBL/GenBank/DDBJ whole genome shotgun (WGS) entry which is preliminary data.</text>
</comment>
<dbReference type="Gene3D" id="1.10.10.60">
    <property type="entry name" value="Homeodomain-like"/>
    <property type="match status" value="1"/>
</dbReference>
<dbReference type="AlphaFoldDB" id="A0AAD8PB79"/>
<evidence type="ECO:0000256" key="5">
    <source>
        <dbReference type="SAM" id="Phobius"/>
    </source>
</evidence>
<gene>
    <name evidence="7" type="ORF">QVD17_05062</name>
</gene>
<feature type="transmembrane region" description="Helical" evidence="5">
    <location>
        <begin position="21"/>
        <end position="43"/>
    </location>
</feature>
<evidence type="ECO:0000313" key="8">
    <source>
        <dbReference type="Proteomes" id="UP001229421"/>
    </source>
</evidence>
<evidence type="ECO:0000256" key="1">
    <source>
        <dbReference type="ARBA" id="ARBA00004123"/>
    </source>
</evidence>
<keyword evidence="2 3" id="KW-0371">Homeobox</keyword>
<keyword evidence="2 3" id="KW-0238">DNA-binding</keyword>
<dbReference type="GO" id="GO:0005634">
    <property type="term" value="C:nucleus"/>
    <property type="evidence" value="ECO:0007669"/>
    <property type="project" value="UniProtKB-SubCell"/>
</dbReference>
<evidence type="ECO:0000256" key="3">
    <source>
        <dbReference type="RuleBase" id="RU000682"/>
    </source>
</evidence>
<name>A0AAD8PB79_TARER</name>
<sequence>MRLSVGKFLCCLGRGSIVVSLYLGLFGCFLVLIACQIIHSLMFCFCPKDQVGLEWAEHRREGGVMRWTVDEVSDVVTSSGASLVTREGRICEGKLVGARDSDGTCSVKDEILRARKRTPSKQKIKEITSELSQHGHISETNVYNWFQNRRARSKRKQQIHATNSGESEVDTEVESPKLQQNLTSASDGVCLQNMNVGSVDQWGKKVEPVYPSDAGLTDPRSNCSHHLIRLQRYAISCTPFFLPHLKTLILTNKIRAHCIQTV</sequence>
<dbReference type="SMART" id="SM00389">
    <property type="entry name" value="HOX"/>
    <property type="match status" value="1"/>
</dbReference>
<dbReference type="Pfam" id="PF00046">
    <property type="entry name" value="Homeodomain"/>
    <property type="match status" value="1"/>
</dbReference>
<keyword evidence="5" id="KW-1133">Transmembrane helix</keyword>
<keyword evidence="2 3" id="KW-0539">Nucleus</keyword>
<keyword evidence="8" id="KW-1185">Reference proteome</keyword>
<comment type="subcellular location">
    <subcellularLocation>
        <location evidence="1 2 3">Nucleus</location>
    </subcellularLocation>
</comment>
<dbReference type="PROSITE" id="PS50071">
    <property type="entry name" value="HOMEOBOX_2"/>
    <property type="match status" value="1"/>
</dbReference>
<dbReference type="CDD" id="cd00086">
    <property type="entry name" value="homeodomain"/>
    <property type="match status" value="1"/>
</dbReference>